<dbReference type="PANTHER" id="PTHR11851:SF224">
    <property type="entry name" value="PROCESSING PROTEASE"/>
    <property type="match status" value="1"/>
</dbReference>
<protein>
    <submittedName>
        <fullName evidence="3">Insulinase family protein</fullName>
    </submittedName>
</protein>
<proteinExistence type="predicted"/>
<dbReference type="InterPro" id="IPR011765">
    <property type="entry name" value="Pept_M16_N"/>
</dbReference>
<comment type="caution">
    <text evidence="3">The sequence shown here is derived from an EMBL/GenBank/DDBJ whole genome shotgun (WGS) entry which is preliminary data.</text>
</comment>
<feature type="domain" description="Peptidase M16 C-terminal" evidence="2">
    <location>
        <begin position="644"/>
        <end position="817"/>
    </location>
</feature>
<reference evidence="3 4" key="1">
    <citation type="submission" date="2019-07" db="EMBL/GenBank/DDBJ databases">
        <title>Draft genome for Aliikangiella sp. M105.</title>
        <authorList>
            <person name="Wang G."/>
        </authorList>
    </citation>
    <scope>NUCLEOTIDE SEQUENCE [LARGE SCALE GENOMIC DNA]</scope>
    <source>
        <strain evidence="3 4">M105</strain>
    </source>
</reference>
<dbReference type="InterPro" id="IPR007863">
    <property type="entry name" value="Peptidase_M16_C"/>
</dbReference>
<gene>
    <name evidence="3" type="ORF">FLL46_15255</name>
</gene>
<dbReference type="EMBL" id="VIKS01000009">
    <property type="protein sequence ID" value="TQV87159.1"/>
    <property type="molecule type" value="Genomic_DNA"/>
</dbReference>
<evidence type="ECO:0000259" key="1">
    <source>
        <dbReference type="Pfam" id="PF00675"/>
    </source>
</evidence>
<dbReference type="InterPro" id="IPR050361">
    <property type="entry name" value="MPP/UQCRC_Complex"/>
</dbReference>
<dbReference type="Proteomes" id="UP000315439">
    <property type="component" value="Unassembled WGS sequence"/>
</dbReference>
<evidence type="ECO:0000259" key="2">
    <source>
        <dbReference type="Pfam" id="PF05193"/>
    </source>
</evidence>
<dbReference type="OrthoDB" id="9811314at2"/>
<dbReference type="GO" id="GO:0046872">
    <property type="term" value="F:metal ion binding"/>
    <property type="evidence" value="ECO:0007669"/>
    <property type="project" value="InterPro"/>
</dbReference>
<dbReference type="RefSeq" id="WP_142932186.1">
    <property type="nucleotide sequence ID" value="NZ_ML660165.1"/>
</dbReference>
<feature type="domain" description="Peptidase M16 N-terminal" evidence="1">
    <location>
        <begin position="44"/>
        <end position="167"/>
    </location>
</feature>
<organism evidence="3 4">
    <name type="scientific">Aliikangiella coralliicola</name>
    <dbReference type="NCBI Taxonomy" id="2592383"/>
    <lineage>
        <taxon>Bacteria</taxon>
        <taxon>Pseudomonadati</taxon>
        <taxon>Pseudomonadota</taxon>
        <taxon>Gammaproteobacteria</taxon>
        <taxon>Oceanospirillales</taxon>
        <taxon>Pleioneaceae</taxon>
        <taxon>Aliikangiella</taxon>
    </lineage>
</organism>
<evidence type="ECO:0000313" key="4">
    <source>
        <dbReference type="Proteomes" id="UP000315439"/>
    </source>
</evidence>
<keyword evidence="4" id="KW-1185">Reference proteome</keyword>
<evidence type="ECO:0000313" key="3">
    <source>
        <dbReference type="EMBL" id="TQV87159.1"/>
    </source>
</evidence>
<dbReference type="Gene3D" id="3.30.830.10">
    <property type="entry name" value="Metalloenzyme, LuxS/M16 peptidase-like"/>
    <property type="match status" value="4"/>
</dbReference>
<feature type="domain" description="Peptidase M16 N-terminal" evidence="1">
    <location>
        <begin position="489"/>
        <end position="619"/>
    </location>
</feature>
<sequence length="917" mass="101933">MKIIPTVKKSLGIVVLGWLSISAIAKNVDVDIPYQKYVLDNGLRVIVHEDRKAPIVAVSVWYNVGSKDEPKGRTGFAHLFEHLMFNGSENYNDEYFKPFHQVGATGMNGTTWFDRTNYFQNVPTPALEMALWMESDRMGHLLGAIDQAKLDEQRGVVQNEKRQGDNQPYGKSEYRILEGLYPAGHPYRHSTIGSMDDLNAASLDDVKTWFKDYYGAANAVVVLAGDISPEKGRELVNKYFGDIPAGPEVTRMNAWIPTRQHNTLEEMYERVPQARIMKVWALPGRNEKETALLNLAARILGSGKNSRLYQELVYKNQLASNVSVDVEEHLLTSKFTVDVTLKPGADRQKAEAIMNRVLADFKKKAPSKDELLRAQTGIKAATIRGLEQVGGFNGKASILARGELYANDPGFFKKRLGWIADATTKSIQKVSNKWLADGFYQLAVLPYPEYKVAKSTVDRSKGLPQIGDLPQLKFPTVQRAKLKNGIEVVLAESNATPVVNVTLQFDAGYAADSSGFKLGTASYTMSMLDEGTDDKNALEISAEAEKLGANIYTSSNLDMSSVNLSALKSNLKDSVELFAEIVREPAFKQGEIDRLRGRWIAGIKQEKVQPVNIALRNLPPLIYGDKHAYGIPLTGSGTEESIQSLTREDLQKFYKTWLRPDNAKLFVVGDTKMDEILPILNRELGSWKAPKAALPTKNISDVLVAEKRVIVIDKPGAPQSLILAGELAPATGVDNNIAIQAMNDIIGGQFTSRVNMNLREDKHWAYGAYTFMFDARGQRPFMVYAPVQTDKTGASVKELVRELSEFNGDKPATQDEMFKTIKNNVNSLPGAYETSGAVMQSLLANDRFNRPDDYVAKLTDKYNNLKLPEIKAAAKQVINPDKLTWMIVGDKKEIVKQLKDMELGEMIFMDADGNVLK</sequence>
<accession>A0A545UCG6</accession>
<dbReference type="AlphaFoldDB" id="A0A545UCG6"/>
<name>A0A545UCG6_9GAMM</name>
<dbReference type="PANTHER" id="PTHR11851">
    <property type="entry name" value="METALLOPROTEASE"/>
    <property type="match status" value="1"/>
</dbReference>
<feature type="domain" description="Peptidase M16 C-terminal" evidence="2">
    <location>
        <begin position="202"/>
        <end position="376"/>
    </location>
</feature>
<dbReference type="Pfam" id="PF05193">
    <property type="entry name" value="Peptidase_M16_C"/>
    <property type="match status" value="2"/>
</dbReference>
<dbReference type="InterPro" id="IPR011249">
    <property type="entry name" value="Metalloenz_LuxS/M16"/>
</dbReference>
<dbReference type="SUPFAM" id="SSF63411">
    <property type="entry name" value="LuxS/MPP-like metallohydrolase"/>
    <property type="match status" value="4"/>
</dbReference>
<dbReference type="Pfam" id="PF00675">
    <property type="entry name" value="Peptidase_M16"/>
    <property type="match status" value="2"/>
</dbReference>